<evidence type="ECO:0000256" key="1">
    <source>
        <dbReference type="ARBA" id="ARBA00004651"/>
    </source>
</evidence>
<organism evidence="14 15">
    <name type="scientific">Xanthoceras sorbifolium</name>
    <dbReference type="NCBI Taxonomy" id="99658"/>
    <lineage>
        <taxon>Eukaryota</taxon>
        <taxon>Viridiplantae</taxon>
        <taxon>Streptophyta</taxon>
        <taxon>Embryophyta</taxon>
        <taxon>Tracheophyta</taxon>
        <taxon>Spermatophyta</taxon>
        <taxon>Magnoliopsida</taxon>
        <taxon>eudicotyledons</taxon>
        <taxon>Gunneridae</taxon>
        <taxon>Pentapetalae</taxon>
        <taxon>rosids</taxon>
        <taxon>malvids</taxon>
        <taxon>Sapindales</taxon>
        <taxon>Sapindaceae</taxon>
        <taxon>Xanthoceroideae</taxon>
        <taxon>Xanthoceras</taxon>
    </lineage>
</organism>
<keyword evidence="9 11" id="KW-0472">Membrane</keyword>
<name>A0ABQ8I1W2_9ROSI</name>
<dbReference type="InterPro" id="IPR053951">
    <property type="entry name" value="K_trans_N"/>
</dbReference>
<keyword evidence="8" id="KW-0406">Ion transport</keyword>
<comment type="caution">
    <text evidence="14">The sequence shown here is derived from an EMBL/GenBank/DDBJ whole genome shotgun (WGS) entry which is preliminary data.</text>
</comment>
<evidence type="ECO:0000256" key="6">
    <source>
        <dbReference type="ARBA" id="ARBA00022958"/>
    </source>
</evidence>
<feature type="transmembrane region" description="Helical" evidence="11">
    <location>
        <begin position="99"/>
        <end position="123"/>
    </location>
</feature>
<feature type="domain" description="K+ potassium transporter integral membrane" evidence="12">
    <location>
        <begin position="65"/>
        <end position="231"/>
    </location>
</feature>
<dbReference type="Pfam" id="PF22776">
    <property type="entry name" value="K_trans_C"/>
    <property type="match status" value="1"/>
</dbReference>
<evidence type="ECO:0000256" key="5">
    <source>
        <dbReference type="ARBA" id="ARBA00022692"/>
    </source>
</evidence>
<evidence type="ECO:0000256" key="11">
    <source>
        <dbReference type="SAM" id="Phobius"/>
    </source>
</evidence>
<keyword evidence="5 11" id="KW-0812">Transmembrane</keyword>
<keyword evidence="7 11" id="KW-1133">Transmembrane helix</keyword>
<evidence type="ECO:0000313" key="14">
    <source>
        <dbReference type="EMBL" id="KAH7570601.1"/>
    </source>
</evidence>
<accession>A0ABQ8I1W2</accession>
<feature type="transmembrane region" description="Helical" evidence="11">
    <location>
        <begin position="188"/>
        <end position="210"/>
    </location>
</feature>
<dbReference type="Proteomes" id="UP000827721">
    <property type="component" value="Unassembled WGS sequence"/>
</dbReference>
<keyword evidence="15" id="KW-1185">Reference proteome</keyword>
<dbReference type="EMBL" id="JAFEMO010000005">
    <property type="protein sequence ID" value="KAH7570601.1"/>
    <property type="molecule type" value="Genomic_DNA"/>
</dbReference>
<evidence type="ECO:0008006" key="16">
    <source>
        <dbReference type="Google" id="ProtNLM"/>
    </source>
</evidence>
<dbReference type="PANTHER" id="PTHR30540">
    <property type="entry name" value="OSMOTIC STRESS POTASSIUM TRANSPORTER"/>
    <property type="match status" value="1"/>
</dbReference>
<feature type="domain" description="K+ potassium transporter C-terminal" evidence="13">
    <location>
        <begin position="425"/>
        <end position="608"/>
    </location>
</feature>
<dbReference type="Pfam" id="PF02705">
    <property type="entry name" value="K_trans"/>
    <property type="match status" value="2"/>
</dbReference>
<evidence type="ECO:0000259" key="13">
    <source>
        <dbReference type="Pfam" id="PF22776"/>
    </source>
</evidence>
<evidence type="ECO:0000313" key="15">
    <source>
        <dbReference type="Proteomes" id="UP000827721"/>
    </source>
</evidence>
<feature type="domain" description="K+ potassium transporter integral membrane" evidence="12">
    <location>
        <begin position="232"/>
        <end position="374"/>
    </location>
</feature>
<reference evidence="14 15" key="1">
    <citation type="submission" date="2021-02" db="EMBL/GenBank/DDBJ databases">
        <title>Plant Genome Project.</title>
        <authorList>
            <person name="Zhang R.-G."/>
        </authorList>
    </citation>
    <scope>NUCLEOTIDE SEQUENCE [LARGE SCALE GENOMIC DNA]</scope>
    <source>
        <tissue evidence="14">Leaves</tissue>
    </source>
</reference>
<sequence>MKLTHYTLCLNLYVLDSSRDTIGKKLIRRTFVRYDSLDIESRKVSSHQHAKVIPRVVSWSVIWQLAFQSMGVVYGDLGTSPFYVLSGTFADGVKHVDDILGVLSLIFYAITLIPLINYVFIVLRANDNGDGGTFALYSFICPYAKVGLVPSEQAEDCDVSTYPIELPSDSSGAWRASKLKSKLENSQFANVLLLFVTLLGTSMVIGDGILTPSISVLSAVGGIKEATSAMTEGSEALFATVGHFTVRSVQISTCRVVYPAIILCYFGEASALYQKTEYVKDAFYKSIPGPMYWPMFVVAVLAAVIASQAMISGSFSIIQQSLSLGCFPRVKVMHTSAKYEGQVYIPEINYLLMLACVGFTLGFKTTEKIGNAYGYLPLAFAAILMIVMFVWNNVYRKKYYYELECKISPEKLKEIALDRNAYRIPGLAMFYLELVQGIPPIFKHYADNISALHSVLVFVSMMSLPTSTRYGYTDVQNKEKEHFELMLIEKLKEFIIEVYRFYQTTTDTRKITEVEGSEDLAGQEKDKSQEEENGEDAMAREIERVDRAWQDGVVHLLGENEVVAAEEAGMSKRLMIDYAYNYVKKNLRQHDKVFDHIPHKNMLKVGMTHEP</sequence>
<feature type="transmembrane region" description="Helical" evidence="11">
    <location>
        <begin position="52"/>
        <end position="74"/>
    </location>
</feature>
<feature type="region of interest" description="Disordered" evidence="10">
    <location>
        <begin position="513"/>
        <end position="536"/>
    </location>
</feature>
<evidence type="ECO:0000256" key="3">
    <source>
        <dbReference type="ARBA" id="ARBA00022448"/>
    </source>
</evidence>
<proteinExistence type="inferred from homology"/>
<feature type="transmembrane region" description="Helical" evidence="11">
    <location>
        <begin position="348"/>
        <end position="366"/>
    </location>
</feature>
<evidence type="ECO:0000256" key="7">
    <source>
        <dbReference type="ARBA" id="ARBA00022989"/>
    </source>
</evidence>
<comment type="subcellular location">
    <subcellularLocation>
        <location evidence="1">Cell membrane</location>
        <topology evidence="1">Multi-pass membrane protein</topology>
    </subcellularLocation>
</comment>
<evidence type="ECO:0000256" key="10">
    <source>
        <dbReference type="SAM" id="MobiDB-lite"/>
    </source>
</evidence>
<dbReference type="InterPro" id="IPR053952">
    <property type="entry name" value="K_trans_C"/>
</dbReference>
<protein>
    <recommendedName>
        <fullName evidence="16">Potassium transporter</fullName>
    </recommendedName>
</protein>
<evidence type="ECO:0000259" key="12">
    <source>
        <dbReference type="Pfam" id="PF02705"/>
    </source>
</evidence>
<feature type="transmembrane region" description="Helical" evidence="11">
    <location>
        <begin position="291"/>
        <end position="311"/>
    </location>
</feature>
<evidence type="ECO:0000256" key="2">
    <source>
        <dbReference type="ARBA" id="ARBA00008440"/>
    </source>
</evidence>
<keyword evidence="3" id="KW-0813">Transport</keyword>
<gene>
    <name evidence="14" type="ORF">JRO89_XS05G0142400</name>
</gene>
<comment type="similarity">
    <text evidence="2">Belongs to the HAK/KUP transporter (TC 2.A.72.3) family.</text>
</comment>
<evidence type="ECO:0000256" key="8">
    <source>
        <dbReference type="ARBA" id="ARBA00023065"/>
    </source>
</evidence>
<evidence type="ECO:0000256" key="9">
    <source>
        <dbReference type="ARBA" id="ARBA00023136"/>
    </source>
</evidence>
<dbReference type="PANTHER" id="PTHR30540:SF117">
    <property type="entry name" value="POTASSIUM TRANSPORTER"/>
    <property type="match status" value="1"/>
</dbReference>
<dbReference type="InterPro" id="IPR003855">
    <property type="entry name" value="K+_transporter"/>
</dbReference>
<evidence type="ECO:0000256" key="4">
    <source>
        <dbReference type="ARBA" id="ARBA00022538"/>
    </source>
</evidence>
<keyword evidence="4" id="KW-0633">Potassium transport</keyword>
<feature type="transmembrane region" description="Helical" evidence="11">
    <location>
        <begin position="372"/>
        <end position="391"/>
    </location>
</feature>
<keyword evidence="6" id="KW-0630">Potassium</keyword>